<dbReference type="PANTHER" id="PTHR30008:SF0">
    <property type="entry name" value="EXODEOXYRIBONUCLEASE 7 LARGE SUBUNIT"/>
    <property type="match status" value="1"/>
</dbReference>
<protein>
    <recommendedName>
        <fullName evidence="5">Exodeoxyribonuclease 7 large subunit</fullName>
        <ecNumber evidence="5">3.1.11.6</ecNumber>
    </recommendedName>
    <alternativeName>
        <fullName evidence="5">Exodeoxyribonuclease VII large subunit</fullName>
        <shortName evidence="5">Exonuclease VII large subunit</shortName>
    </alternativeName>
</protein>
<dbReference type="GO" id="GO:0006308">
    <property type="term" value="P:DNA catabolic process"/>
    <property type="evidence" value="ECO:0007669"/>
    <property type="project" value="UniProtKB-UniRule"/>
</dbReference>
<evidence type="ECO:0000256" key="6">
    <source>
        <dbReference type="RuleBase" id="RU004355"/>
    </source>
</evidence>
<evidence type="ECO:0000256" key="1">
    <source>
        <dbReference type="ARBA" id="ARBA00022490"/>
    </source>
</evidence>
<accession>A0A7U4E9M6</accession>
<evidence type="ECO:0000256" key="2">
    <source>
        <dbReference type="ARBA" id="ARBA00022722"/>
    </source>
</evidence>
<name>A0A7U4E9M6_MYCPK</name>
<evidence type="ECO:0000256" key="5">
    <source>
        <dbReference type="HAMAP-Rule" id="MF_00378"/>
    </source>
</evidence>
<dbReference type="KEGG" id="mpf:MPUT_0442"/>
<comment type="subunit">
    <text evidence="5">Heterooligomer composed of large and small subunits.</text>
</comment>
<feature type="domain" description="Exonuclease VII large subunit C-terminal" evidence="7">
    <location>
        <begin position="125"/>
        <end position="459"/>
    </location>
</feature>
<dbReference type="InterPro" id="IPR020579">
    <property type="entry name" value="Exonuc_VII_lsu_C"/>
</dbReference>
<reference evidence="9 10" key="1">
    <citation type="journal article" date="2011" name="J. Bacteriol.">
        <title>Genome Sequence of Mycoplasma putrefaciens Type Strain KS1.</title>
        <authorList>
            <person name="Calcutt M.J."/>
            <person name="Foecking M.F."/>
        </authorList>
    </citation>
    <scope>NUCLEOTIDE SEQUENCE [LARGE SCALE GENOMIC DNA]</scope>
    <source>
        <strain evidence="10">ATCC 15718 / NCTC 10155 / C30 KS-1 / KS-1</strain>
    </source>
</reference>
<dbReference type="AlphaFoldDB" id="A0A7U4E9M6"/>
<keyword evidence="1 5" id="KW-0963">Cytoplasm</keyword>
<evidence type="ECO:0000259" key="7">
    <source>
        <dbReference type="Pfam" id="PF02601"/>
    </source>
</evidence>
<keyword evidence="4 5" id="KW-0269">Exonuclease</keyword>
<comment type="function">
    <text evidence="5">Bidirectionally degrades single-stranded DNA into large acid-insoluble oligonucleotides, which are then degraded further into small acid-soluble oligonucleotides.</text>
</comment>
<feature type="domain" description="OB-fold nucleic acid binding" evidence="8">
    <location>
        <begin position="5"/>
        <end position="102"/>
    </location>
</feature>
<comment type="catalytic activity">
    <reaction evidence="5 6">
        <text>Exonucleolytic cleavage in either 5'- to 3'- or 3'- to 5'-direction to yield nucleoside 5'-phosphates.</text>
        <dbReference type="EC" id="3.1.11.6"/>
    </reaction>
</comment>
<dbReference type="NCBIfam" id="TIGR00237">
    <property type="entry name" value="xseA"/>
    <property type="match status" value="1"/>
</dbReference>
<organism evidence="9 10">
    <name type="scientific">Mycoplasma putrefaciens (strain ATCC 15718 / NCTC 10155 / C30 KS-1 / KS-1)</name>
    <dbReference type="NCBI Taxonomy" id="743965"/>
    <lineage>
        <taxon>Bacteria</taxon>
        <taxon>Bacillati</taxon>
        <taxon>Mycoplasmatota</taxon>
        <taxon>Mollicutes</taxon>
        <taxon>Mycoplasmataceae</taxon>
        <taxon>Mycoplasma</taxon>
    </lineage>
</organism>
<dbReference type="GO" id="GO:0003676">
    <property type="term" value="F:nucleic acid binding"/>
    <property type="evidence" value="ECO:0007669"/>
    <property type="project" value="InterPro"/>
</dbReference>
<dbReference type="GO" id="GO:0008855">
    <property type="term" value="F:exodeoxyribonuclease VII activity"/>
    <property type="evidence" value="ECO:0007669"/>
    <property type="project" value="UniProtKB-UniRule"/>
</dbReference>
<proteinExistence type="inferred from homology"/>
<dbReference type="InterPro" id="IPR003753">
    <property type="entry name" value="Exonuc_VII_L"/>
</dbReference>
<dbReference type="RefSeq" id="WP_014035171.1">
    <property type="nucleotide sequence ID" value="NC_015946.1"/>
</dbReference>
<evidence type="ECO:0000259" key="8">
    <source>
        <dbReference type="Pfam" id="PF13742"/>
    </source>
</evidence>
<dbReference type="Pfam" id="PF13742">
    <property type="entry name" value="tRNA_anti_2"/>
    <property type="match status" value="1"/>
</dbReference>
<evidence type="ECO:0000313" key="10">
    <source>
        <dbReference type="Proteomes" id="UP000008907"/>
    </source>
</evidence>
<dbReference type="InterPro" id="IPR025824">
    <property type="entry name" value="OB-fold_nuc-bd_dom"/>
</dbReference>
<dbReference type="EC" id="3.1.11.6" evidence="5"/>
<keyword evidence="3 5" id="KW-0378">Hydrolase</keyword>
<evidence type="ECO:0000313" key="9">
    <source>
        <dbReference type="EMBL" id="AEM68815.1"/>
    </source>
</evidence>
<comment type="subcellular location">
    <subcellularLocation>
        <location evidence="5 6">Cytoplasm</location>
    </subcellularLocation>
</comment>
<dbReference type="Pfam" id="PF02601">
    <property type="entry name" value="Exonuc_VII_L"/>
    <property type="match status" value="1"/>
</dbReference>
<dbReference type="HAMAP" id="MF_00378">
    <property type="entry name" value="Exonuc_7_L"/>
    <property type="match status" value="1"/>
</dbReference>
<dbReference type="GO" id="GO:0009318">
    <property type="term" value="C:exodeoxyribonuclease VII complex"/>
    <property type="evidence" value="ECO:0007669"/>
    <property type="project" value="UniProtKB-UniRule"/>
</dbReference>
<sequence length="469" mass="53953">MEKILTVQELNQNIKYCLENIDYFKSIYVKGELSNLTINKSSGHVYFSIKDEKASVGCMIWKSNAHKLIQLNPKEGMQITCVGRITYYIVGGKITFEVKDVRIEGIGELQKIYEERFKKLKEAGWFDPSIKKRLPNVVENVGIVTADTGAAIHDLITTIHRRMPSINIYLFPSQVQGAQAQFDLAQKIKQANEFEVKLDVLIVGRGGGSYEDLWAFNELELLQSIKDSFIPIISAVGHEPDITLADYVADIRAATPTAAGELVSRDVVELKKQLSYISEKFHLLLKNKYNQQFEILKHAKLEQNNAIEAHISRKEILIEQAQFHLPQTIRTKIYKLFENLSYFRQFLFQNIQRTLNHQNIIIIDSVNTLTQKTINKIEKNENDFLFIKSNFRSLMLQKKSIEELWFESISNKFILLNPKKPLENGYSIVTNQKGQKITSYKDISINEKLKIFLADAKLTTVVEEVEKNE</sequence>
<comment type="similarity">
    <text evidence="5 6">Belongs to the XseA family.</text>
</comment>
<gene>
    <name evidence="5 9" type="primary">xseA</name>
    <name evidence="9" type="ordered locus">MPUT_0442</name>
</gene>
<dbReference type="PANTHER" id="PTHR30008">
    <property type="entry name" value="EXODEOXYRIBONUCLEASE 7 LARGE SUBUNIT"/>
    <property type="match status" value="1"/>
</dbReference>
<keyword evidence="2 5" id="KW-0540">Nuclease</keyword>
<dbReference type="Proteomes" id="UP000008907">
    <property type="component" value="Chromosome"/>
</dbReference>
<dbReference type="GO" id="GO:0005737">
    <property type="term" value="C:cytoplasm"/>
    <property type="evidence" value="ECO:0007669"/>
    <property type="project" value="UniProtKB-SubCell"/>
</dbReference>
<evidence type="ECO:0000256" key="4">
    <source>
        <dbReference type="ARBA" id="ARBA00022839"/>
    </source>
</evidence>
<dbReference type="EMBL" id="CP003021">
    <property type="protein sequence ID" value="AEM68815.1"/>
    <property type="molecule type" value="Genomic_DNA"/>
</dbReference>
<dbReference type="CDD" id="cd04489">
    <property type="entry name" value="ExoVII_LU_OBF"/>
    <property type="match status" value="1"/>
</dbReference>
<evidence type="ECO:0000256" key="3">
    <source>
        <dbReference type="ARBA" id="ARBA00022801"/>
    </source>
</evidence>